<dbReference type="eggNOG" id="COG0488">
    <property type="taxonomic scope" value="Bacteria"/>
</dbReference>
<dbReference type="SUPFAM" id="SSF52540">
    <property type="entry name" value="P-loop containing nucleoside triphosphate hydrolases"/>
    <property type="match status" value="2"/>
</dbReference>
<dbReference type="CDD" id="cd03221">
    <property type="entry name" value="ABCF_EF-3"/>
    <property type="match status" value="2"/>
</dbReference>
<dbReference type="PROSITE" id="PS50893">
    <property type="entry name" value="ABC_TRANSPORTER_2"/>
    <property type="match status" value="2"/>
</dbReference>
<keyword evidence="2" id="KW-0547">Nucleotide-binding</keyword>
<dbReference type="HOGENOM" id="CLU_000604_36_0_9"/>
<evidence type="ECO:0000259" key="5">
    <source>
        <dbReference type="PROSITE" id="PS50893"/>
    </source>
</evidence>
<keyword evidence="4" id="KW-0175">Coiled coil</keyword>
<dbReference type="Gene3D" id="3.40.50.300">
    <property type="entry name" value="P-loop containing nucleotide triphosphate hydrolases"/>
    <property type="match status" value="2"/>
</dbReference>
<dbReference type="PANTHER" id="PTHR42855">
    <property type="entry name" value="ABC TRANSPORTER ATP-BINDING SUBUNIT"/>
    <property type="match status" value="1"/>
</dbReference>
<evidence type="ECO:0000313" key="7">
    <source>
        <dbReference type="Proteomes" id="UP000007488"/>
    </source>
</evidence>
<name>F0T2Q6_SYNGF</name>
<dbReference type="STRING" id="645991.Sgly_2166"/>
<proteinExistence type="predicted"/>
<dbReference type="GO" id="GO:0016887">
    <property type="term" value="F:ATP hydrolysis activity"/>
    <property type="evidence" value="ECO:0007669"/>
    <property type="project" value="InterPro"/>
</dbReference>
<dbReference type="InterPro" id="IPR003439">
    <property type="entry name" value="ABC_transporter-like_ATP-bd"/>
</dbReference>
<dbReference type="InterPro" id="IPR027417">
    <property type="entry name" value="P-loop_NTPase"/>
</dbReference>
<dbReference type="RefSeq" id="WP_013625322.1">
    <property type="nucleotide sequence ID" value="NC_015172.1"/>
</dbReference>
<dbReference type="InterPro" id="IPR032524">
    <property type="entry name" value="ABC_tran_C"/>
</dbReference>
<dbReference type="PANTHER" id="PTHR42855:SF2">
    <property type="entry name" value="DRUG RESISTANCE ABC TRANSPORTER,ATP-BINDING PROTEIN"/>
    <property type="match status" value="1"/>
</dbReference>
<dbReference type="InterPro" id="IPR003593">
    <property type="entry name" value="AAA+_ATPase"/>
</dbReference>
<dbReference type="GO" id="GO:0003677">
    <property type="term" value="F:DNA binding"/>
    <property type="evidence" value="ECO:0007669"/>
    <property type="project" value="InterPro"/>
</dbReference>
<dbReference type="SMART" id="SM00382">
    <property type="entry name" value="AAA"/>
    <property type="match status" value="2"/>
</dbReference>
<feature type="domain" description="ABC transporter" evidence="5">
    <location>
        <begin position="322"/>
        <end position="533"/>
    </location>
</feature>
<dbReference type="OrthoDB" id="1624247at2"/>
<evidence type="ECO:0000256" key="4">
    <source>
        <dbReference type="SAM" id="Coils"/>
    </source>
</evidence>
<accession>F0T2Q6</accession>
<dbReference type="FunFam" id="3.40.50.300:FF:000309">
    <property type="entry name" value="ABC transporter ATP-binding protein"/>
    <property type="match status" value="1"/>
</dbReference>
<dbReference type="AlphaFoldDB" id="F0T2Q6"/>
<feature type="coiled-coil region" evidence="4">
    <location>
        <begin position="548"/>
        <end position="616"/>
    </location>
</feature>
<reference evidence="6 7" key="1">
    <citation type="journal article" date="2011" name="Stand. Genomic Sci.">
        <title>Complete genome sequence of Syntrophobotulus glycolicus type strain (FlGlyR).</title>
        <authorList>
            <person name="Han C."/>
            <person name="Mwirichia R."/>
            <person name="Chertkov O."/>
            <person name="Held B."/>
            <person name="Lapidus A."/>
            <person name="Nolan M."/>
            <person name="Lucas S."/>
            <person name="Hammon N."/>
            <person name="Deshpande S."/>
            <person name="Cheng J.F."/>
            <person name="Tapia R."/>
            <person name="Goodwin L."/>
            <person name="Pitluck S."/>
            <person name="Huntemann M."/>
            <person name="Liolios K."/>
            <person name="Ivanova N."/>
            <person name="Pagani I."/>
            <person name="Mavromatis K."/>
            <person name="Ovchinikova G."/>
            <person name="Pati A."/>
            <person name="Chen A."/>
            <person name="Palaniappan K."/>
            <person name="Land M."/>
            <person name="Hauser L."/>
            <person name="Brambilla E.M."/>
            <person name="Rohde M."/>
            <person name="Spring S."/>
            <person name="Sikorski J."/>
            <person name="Goker M."/>
            <person name="Woyke T."/>
            <person name="Bristow J."/>
            <person name="Eisen J.A."/>
            <person name="Markowitz V."/>
            <person name="Hugenholtz P."/>
            <person name="Kyrpides N.C."/>
            <person name="Klenk H.P."/>
            <person name="Detter J.C."/>
        </authorList>
    </citation>
    <scope>NUCLEOTIDE SEQUENCE [LARGE SCALE GENOMIC DNA]</scope>
    <source>
        <strain evidence="7">DSM 8271 / FlGlyR</strain>
    </source>
</reference>
<dbReference type="Pfam" id="PF16326">
    <property type="entry name" value="ABC_tran_CTD"/>
    <property type="match status" value="1"/>
</dbReference>
<reference evidence="7" key="2">
    <citation type="submission" date="2011-02" db="EMBL/GenBank/DDBJ databases">
        <title>The complete genome of Syntrophobotulus glycolicus DSM 8271.</title>
        <authorList>
            <person name="Lucas S."/>
            <person name="Copeland A."/>
            <person name="Lapidus A."/>
            <person name="Bruce D."/>
            <person name="Goodwin L."/>
            <person name="Pitluck S."/>
            <person name="Kyrpides N."/>
            <person name="Mavromatis K."/>
            <person name="Pagani I."/>
            <person name="Ivanova N."/>
            <person name="Mikhailova N."/>
            <person name="Chertkov O."/>
            <person name="Held B."/>
            <person name="Detter J.C."/>
            <person name="Tapia R."/>
            <person name="Han C."/>
            <person name="Land M."/>
            <person name="Hauser L."/>
            <person name="Markowitz V."/>
            <person name="Cheng J.-F."/>
            <person name="Hugenholtz P."/>
            <person name="Woyke T."/>
            <person name="Wu D."/>
            <person name="Spring S."/>
            <person name="Schroeder M."/>
            <person name="Brambilla E."/>
            <person name="Klenk H.-P."/>
            <person name="Eisen J.A."/>
        </authorList>
    </citation>
    <scope>NUCLEOTIDE SEQUENCE [LARGE SCALE GENOMIC DNA]</scope>
    <source>
        <strain evidence="7">DSM 8271 / FlGlyR</strain>
    </source>
</reference>
<dbReference type="PROSITE" id="PS00211">
    <property type="entry name" value="ABC_TRANSPORTER_1"/>
    <property type="match status" value="2"/>
</dbReference>
<protein>
    <submittedName>
        <fullName evidence="6">ABC transporter related protein</fullName>
    </submittedName>
</protein>
<dbReference type="InterPro" id="IPR037118">
    <property type="entry name" value="Val-tRNA_synth_C_sf"/>
</dbReference>
<feature type="domain" description="ABC transporter" evidence="5">
    <location>
        <begin position="3"/>
        <end position="254"/>
    </location>
</feature>
<evidence type="ECO:0000256" key="3">
    <source>
        <dbReference type="ARBA" id="ARBA00022840"/>
    </source>
</evidence>
<dbReference type="EMBL" id="CP002547">
    <property type="protein sequence ID" value="ADY56455.1"/>
    <property type="molecule type" value="Genomic_DNA"/>
</dbReference>
<dbReference type="InterPro" id="IPR017871">
    <property type="entry name" value="ABC_transporter-like_CS"/>
</dbReference>
<dbReference type="GO" id="GO:0005524">
    <property type="term" value="F:ATP binding"/>
    <property type="evidence" value="ECO:0007669"/>
    <property type="project" value="UniProtKB-KW"/>
</dbReference>
<evidence type="ECO:0000313" key="6">
    <source>
        <dbReference type="EMBL" id="ADY56455.1"/>
    </source>
</evidence>
<dbReference type="Pfam" id="PF12848">
    <property type="entry name" value="ABC_tran_Xtn"/>
    <property type="match status" value="1"/>
</dbReference>
<evidence type="ECO:0000256" key="2">
    <source>
        <dbReference type="ARBA" id="ARBA00022741"/>
    </source>
</evidence>
<gene>
    <name evidence="6" type="ordered locus">Sgly_2166</name>
</gene>
<organism evidence="6 7">
    <name type="scientific">Syntrophobotulus glycolicus (strain DSM 8271 / FlGlyR)</name>
    <dbReference type="NCBI Taxonomy" id="645991"/>
    <lineage>
        <taxon>Bacteria</taxon>
        <taxon>Bacillati</taxon>
        <taxon>Bacillota</taxon>
        <taxon>Clostridia</taxon>
        <taxon>Eubacteriales</taxon>
        <taxon>Desulfitobacteriaceae</taxon>
        <taxon>Syntrophobotulus</taxon>
    </lineage>
</organism>
<sequence>MSILVCNGVNIDAAGETILHNISFRIEAGQKAGLIGANGAGKTTLLRALVQEIPCSRGEIFCTASIGYLPQAVIFGLEEGTVFDSMLAERKDIIELREKMRFLEIRMAQEAEEQILEQYSTVMSRFENAGGYALEAQIRRILAGLGLEKEKDKLLFTLSGGQKTRLRLGRILLRKPDLLILDEPTNHLDLDALEWLEGFLGDYEGAVLIVSHDRFFLDKILDTVFFVKEGKLTSYKGNYSEFELQRKIEEISGDREAEKTAKKIRSLEEYVRRYKAGVKAKQAHGREIQLQKLTASAVKTAGAASQVSISFGETARSGDRVLAIEDLAVTYNNKRIFQNAAIDLRRGQKVALLGKNGVGKTSLLKAILGKINHEGRIRLGANVKVSYYAQEHEDFSRKATIIEEIRDVCKMEDPAIRALLGRYGFRGDDVFKQVKVLSGGEKSRLALCKLLLANGNLLLLDEPTNHLDAETREMLEEALIEYEGTVLVVSHDRYFLNRIINEVALLTPEGIRLHRGDYLSFRQAYAQWSEQEKDQQAALAQEKDVFSARNYREEAREQKRKDNKLKQLESKISEHEKKLQEIEGKMEGVETDYREIITLQEEHDQTKAELDKLMEYWLEISEQVHH</sequence>
<evidence type="ECO:0000256" key="1">
    <source>
        <dbReference type="ARBA" id="ARBA00022737"/>
    </source>
</evidence>
<keyword evidence="7" id="KW-1185">Reference proteome</keyword>
<keyword evidence="1" id="KW-0677">Repeat</keyword>
<dbReference type="InterPro" id="IPR032781">
    <property type="entry name" value="ABC_tran_Xtn"/>
</dbReference>
<dbReference type="KEGG" id="sgy:Sgly_2166"/>
<dbReference type="FunFam" id="3.40.50.300:FF:000011">
    <property type="entry name" value="Putative ABC transporter ATP-binding component"/>
    <property type="match status" value="1"/>
</dbReference>
<keyword evidence="3" id="KW-0067">ATP-binding</keyword>
<dbReference type="Pfam" id="PF00005">
    <property type="entry name" value="ABC_tran"/>
    <property type="match status" value="2"/>
</dbReference>
<dbReference type="InterPro" id="IPR051309">
    <property type="entry name" value="ABCF_ATPase"/>
</dbReference>
<dbReference type="Gene3D" id="1.10.287.380">
    <property type="entry name" value="Valyl-tRNA synthetase, C-terminal domain"/>
    <property type="match status" value="1"/>
</dbReference>
<dbReference type="Proteomes" id="UP000007488">
    <property type="component" value="Chromosome"/>
</dbReference>